<dbReference type="InterPro" id="IPR009003">
    <property type="entry name" value="Peptidase_S1_PA"/>
</dbReference>
<accession>A0ABD2VWQ4</accession>
<name>A0ABD2VWQ4_9HYME</name>
<evidence type="ECO:0000256" key="2">
    <source>
        <dbReference type="ARBA" id="ARBA00024195"/>
    </source>
</evidence>
<organism evidence="5 6">
    <name type="scientific">Trichogramma kaykai</name>
    <dbReference type="NCBI Taxonomy" id="54128"/>
    <lineage>
        <taxon>Eukaryota</taxon>
        <taxon>Metazoa</taxon>
        <taxon>Ecdysozoa</taxon>
        <taxon>Arthropoda</taxon>
        <taxon>Hexapoda</taxon>
        <taxon>Insecta</taxon>
        <taxon>Pterygota</taxon>
        <taxon>Neoptera</taxon>
        <taxon>Endopterygota</taxon>
        <taxon>Hymenoptera</taxon>
        <taxon>Apocrita</taxon>
        <taxon>Proctotrupomorpha</taxon>
        <taxon>Chalcidoidea</taxon>
        <taxon>Trichogrammatidae</taxon>
        <taxon>Trichogramma</taxon>
    </lineage>
</organism>
<comment type="similarity">
    <text evidence="2">Belongs to the peptidase S1 family. CLIP subfamily.</text>
</comment>
<dbReference type="AlphaFoldDB" id="A0ABD2VWQ4"/>
<feature type="signal peptide" evidence="3">
    <location>
        <begin position="1"/>
        <end position="22"/>
    </location>
</feature>
<keyword evidence="6" id="KW-1185">Reference proteome</keyword>
<dbReference type="InterPro" id="IPR018114">
    <property type="entry name" value="TRYPSIN_HIS"/>
</dbReference>
<proteinExistence type="inferred from homology"/>
<dbReference type="SUPFAM" id="SSF50494">
    <property type="entry name" value="Trypsin-like serine proteases"/>
    <property type="match status" value="1"/>
</dbReference>
<dbReference type="Proteomes" id="UP001627154">
    <property type="component" value="Unassembled WGS sequence"/>
</dbReference>
<dbReference type="PANTHER" id="PTHR24256">
    <property type="entry name" value="TRYPTASE-RELATED"/>
    <property type="match status" value="1"/>
</dbReference>
<comment type="caution">
    <text evidence="5">The sequence shown here is derived from an EMBL/GenBank/DDBJ whole genome shotgun (WGS) entry which is preliminary data.</text>
</comment>
<keyword evidence="3" id="KW-0732">Signal</keyword>
<dbReference type="Pfam" id="PF00089">
    <property type="entry name" value="Trypsin"/>
    <property type="match status" value="1"/>
</dbReference>
<evidence type="ECO:0000259" key="4">
    <source>
        <dbReference type="PROSITE" id="PS50240"/>
    </source>
</evidence>
<evidence type="ECO:0000256" key="3">
    <source>
        <dbReference type="SAM" id="SignalP"/>
    </source>
</evidence>
<dbReference type="SMART" id="SM00020">
    <property type="entry name" value="Tryp_SPc"/>
    <property type="match status" value="1"/>
</dbReference>
<dbReference type="Gene3D" id="2.40.10.10">
    <property type="entry name" value="Trypsin-like serine proteases"/>
    <property type="match status" value="1"/>
</dbReference>
<dbReference type="InterPro" id="IPR043504">
    <property type="entry name" value="Peptidase_S1_PA_chymotrypsin"/>
</dbReference>
<dbReference type="FunFam" id="2.40.10.10:FF:000068">
    <property type="entry name" value="transmembrane protease serine 2"/>
    <property type="match status" value="1"/>
</dbReference>
<evidence type="ECO:0000256" key="1">
    <source>
        <dbReference type="ARBA" id="ARBA00023157"/>
    </source>
</evidence>
<gene>
    <name evidence="5" type="ORF">TKK_019295</name>
</gene>
<dbReference type="CDD" id="cd00190">
    <property type="entry name" value="Tryp_SPc"/>
    <property type="match status" value="1"/>
</dbReference>
<evidence type="ECO:0000313" key="6">
    <source>
        <dbReference type="Proteomes" id="UP001627154"/>
    </source>
</evidence>
<protein>
    <recommendedName>
        <fullName evidence="4">Peptidase S1 domain-containing protein</fullName>
    </recommendedName>
</protein>
<dbReference type="EMBL" id="JBJJXI010000166">
    <property type="protein sequence ID" value="KAL3384886.1"/>
    <property type="molecule type" value="Genomic_DNA"/>
</dbReference>
<reference evidence="5 6" key="1">
    <citation type="journal article" date="2024" name="bioRxiv">
        <title>A reference genome for Trichogramma kaykai: A tiny desert-dwelling parasitoid wasp with competing sex-ratio distorters.</title>
        <authorList>
            <person name="Culotta J."/>
            <person name="Lindsey A.R."/>
        </authorList>
    </citation>
    <scope>NUCLEOTIDE SEQUENCE [LARGE SCALE GENOMIC DNA]</scope>
    <source>
        <strain evidence="5 6">KSX58</strain>
    </source>
</reference>
<feature type="domain" description="Peptidase S1" evidence="4">
    <location>
        <begin position="27"/>
        <end position="277"/>
    </location>
</feature>
<dbReference type="PROSITE" id="PS50240">
    <property type="entry name" value="TRYPSIN_DOM"/>
    <property type="match status" value="1"/>
</dbReference>
<feature type="chain" id="PRO_5044890139" description="Peptidase S1 domain-containing protein" evidence="3">
    <location>
        <begin position="23"/>
        <end position="279"/>
    </location>
</feature>
<dbReference type="InterPro" id="IPR001314">
    <property type="entry name" value="Peptidase_S1A"/>
</dbReference>
<dbReference type="PRINTS" id="PR00722">
    <property type="entry name" value="CHYMOTRYPSIN"/>
</dbReference>
<dbReference type="InterPro" id="IPR001254">
    <property type="entry name" value="Trypsin_dom"/>
</dbReference>
<dbReference type="PROSITE" id="PS00134">
    <property type="entry name" value="TRYPSIN_HIS"/>
    <property type="match status" value="1"/>
</dbReference>
<evidence type="ECO:0000313" key="5">
    <source>
        <dbReference type="EMBL" id="KAL3384886.1"/>
    </source>
</evidence>
<dbReference type="InterPro" id="IPR051487">
    <property type="entry name" value="Ser/Thr_Proteases_Immune/Dev"/>
</dbReference>
<sequence length="279" mass="31425">MNLFGVHIFLIFLSITYNTVKSEKLRIENGYEAEAGMYPYQVRIEIKGMHNFPDSMPAEKRPVHCGGTIISQRYVLTAAHCIHNEEGRVVRILGGNNIRGGEHERVYESEAIAVHKDWELNRQSIRADIALIKTSEDIIFDDYLQPAKLPTSKFELRDNETAIVTGWGLLKAQGRHPVELRALKMKVVNRQKCQGIWEKISKRNMDEFSNNGVICLSGEKGQGVCNSDSGGPAVTTNGVLVGVVSFGDGLYCNRSNIHPDVFTNVPYYLDWIRLKMKSL</sequence>
<keyword evidence="1" id="KW-1015">Disulfide bond</keyword>